<evidence type="ECO:0000313" key="1">
    <source>
        <dbReference type="EMBL" id="KAH7980272.1"/>
    </source>
</evidence>
<comment type="caution">
    <text evidence="1">The sequence shown here is derived from an EMBL/GenBank/DDBJ whole genome shotgun (WGS) entry which is preliminary data.</text>
</comment>
<accession>A0ACB8E0S5</accession>
<organism evidence="1 2">
    <name type="scientific">Dermacentor silvarum</name>
    <name type="common">Tick</name>
    <dbReference type="NCBI Taxonomy" id="543639"/>
    <lineage>
        <taxon>Eukaryota</taxon>
        <taxon>Metazoa</taxon>
        <taxon>Ecdysozoa</taxon>
        <taxon>Arthropoda</taxon>
        <taxon>Chelicerata</taxon>
        <taxon>Arachnida</taxon>
        <taxon>Acari</taxon>
        <taxon>Parasitiformes</taxon>
        <taxon>Ixodida</taxon>
        <taxon>Ixodoidea</taxon>
        <taxon>Ixodidae</taxon>
        <taxon>Rhipicephalinae</taxon>
        <taxon>Dermacentor</taxon>
    </lineage>
</organism>
<reference evidence="1" key="1">
    <citation type="submission" date="2020-05" db="EMBL/GenBank/DDBJ databases">
        <title>Large-scale comparative analyses of tick genomes elucidate their genetic diversity and vector capacities.</title>
        <authorList>
            <person name="Jia N."/>
            <person name="Wang J."/>
            <person name="Shi W."/>
            <person name="Du L."/>
            <person name="Sun Y."/>
            <person name="Zhan W."/>
            <person name="Jiang J."/>
            <person name="Wang Q."/>
            <person name="Zhang B."/>
            <person name="Ji P."/>
            <person name="Sakyi L.B."/>
            <person name="Cui X."/>
            <person name="Yuan T."/>
            <person name="Jiang B."/>
            <person name="Yang W."/>
            <person name="Lam T.T.-Y."/>
            <person name="Chang Q."/>
            <person name="Ding S."/>
            <person name="Wang X."/>
            <person name="Zhu J."/>
            <person name="Ruan X."/>
            <person name="Zhao L."/>
            <person name="Wei J."/>
            <person name="Que T."/>
            <person name="Du C."/>
            <person name="Cheng J."/>
            <person name="Dai P."/>
            <person name="Han X."/>
            <person name="Huang E."/>
            <person name="Gao Y."/>
            <person name="Liu J."/>
            <person name="Shao H."/>
            <person name="Ye R."/>
            <person name="Li L."/>
            <person name="Wei W."/>
            <person name="Wang X."/>
            <person name="Wang C."/>
            <person name="Yang T."/>
            <person name="Huo Q."/>
            <person name="Li W."/>
            <person name="Guo W."/>
            <person name="Chen H."/>
            <person name="Zhou L."/>
            <person name="Ni X."/>
            <person name="Tian J."/>
            <person name="Zhou Y."/>
            <person name="Sheng Y."/>
            <person name="Liu T."/>
            <person name="Pan Y."/>
            <person name="Xia L."/>
            <person name="Li J."/>
            <person name="Zhao F."/>
            <person name="Cao W."/>
        </authorList>
    </citation>
    <scope>NUCLEOTIDE SEQUENCE</scope>
    <source>
        <strain evidence="1">Dsil-2018</strain>
    </source>
</reference>
<gene>
    <name evidence="1" type="ORF">HPB49_014452</name>
</gene>
<dbReference type="EMBL" id="CM023470">
    <property type="protein sequence ID" value="KAH7980272.1"/>
    <property type="molecule type" value="Genomic_DNA"/>
</dbReference>
<keyword evidence="2" id="KW-1185">Reference proteome</keyword>
<evidence type="ECO:0000313" key="2">
    <source>
        <dbReference type="Proteomes" id="UP000821865"/>
    </source>
</evidence>
<name>A0ACB8E0S5_DERSI</name>
<dbReference type="Proteomes" id="UP000821865">
    <property type="component" value="Chromosome 1"/>
</dbReference>
<protein>
    <submittedName>
        <fullName evidence="1">Uncharacterized protein</fullName>
    </submittedName>
</protein>
<proteinExistence type="predicted"/>
<sequence>MDVIFTCFNIDSPDSLDNIPESGRPEQRHFCPSVPVSRAGTEGLATLLELTKAKNRTNEDYDRLRPLSFPAMGVILLCFNVDSPDSLDNIPESGRPELRHICPSVPVILAGNKNDLRNDPVDVCGVGKDEAEARGT</sequence>